<keyword evidence="5" id="KW-0698">rRNA processing</keyword>
<gene>
    <name evidence="12" type="ORF">BJ684DRAFT_9898</name>
</gene>
<dbReference type="InterPro" id="IPR001247">
    <property type="entry name" value="ExoRNase_PH_dom1"/>
</dbReference>
<dbReference type="Gene3D" id="3.30.230.70">
    <property type="entry name" value="GHMP Kinase, N-terminal domain"/>
    <property type="match status" value="1"/>
</dbReference>
<dbReference type="OrthoDB" id="2504340at2759"/>
<dbReference type="CDD" id="cd11371">
    <property type="entry name" value="RNase_PH_MTR3"/>
    <property type="match status" value="1"/>
</dbReference>
<name>A0A4P9Y3L8_9FUNG</name>
<dbReference type="GO" id="GO:0034475">
    <property type="term" value="P:U4 snRNA 3'-end processing"/>
    <property type="evidence" value="ECO:0007669"/>
    <property type="project" value="TreeGrafter"/>
</dbReference>
<reference evidence="13" key="1">
    <citation type="journal article" date="2018" name="Nat. Microbiol.">
        <title>Leveraging single-cell genomics to expand the fungal tree of life.</title>
        <authorList>
            <person name="Ahrendt S.R."/>
            <person name="Quandt C.A."/>
            <person name="Ciobanu D."/>
            <person name="Clum A."/>
            <person name="Salamov A."/>
            <person name="Andreopoulos B."/>
            <person name="Cheng J.F."/>
            <person name="Woyke T."/>
            <person name="Pelin A."/>
            <person name="Henrissat B."/>
            <person name="Reynolds N.K."/>
            <person name="Benny G.L."/>
            <person name="Smith M.E."/>
            <person name="James T.Y."/>
            <person name="Grigoriev I.V."/>
        </authorList>
    </citation>
    <scope>NUCLEOTIDE SEQUENCE [LARGE SCALE GENOMIC DNA]</scope>
</reference>
<evidence type="ECO:0000256" key="9">
    <source>
        <dbReference type="SAM" id="MobiDB-lite"/>
    </source>
</evidence>
<keyword evidence="12" id="KW-0689">Ribosomal protein</keyword>
<evidence type="ECO:0000256" key="6">
    <source>
        <dbReference type="ARBA" id="ARBA00022835"/>
    </source>
</evidence>
<keyword evidence="12" id="KW-0687">Ribonucleoprotein</keyword>
<dbReference type="PANTHER" id="PTHR11953">
    <property type="entry name" value="EXOSOME COMPLEX COMPONENT"/>
    <property type="match status" value="1"/>
</dbReference>
<evidence type="ECO:0000313" key="13">
    <source>
        <dbReference type="Proteomes" id="UP000267251"/>
    </source>
</evidence>
<organism evidence="12 13">
    <name type="scientific">Piptocephalis cylindrospora</name>
    <dbReference type="NCBI Taxonomy" id="1907219"/>
    <lineage>
        <taxon>Eukaryota</taxon>
        <taxon>Fungi</taxon>
        <taxon>Fungi incertae sedis</taxon>
        <taxon>Zoopagomycota</taxon>
        <taxon>Zoopagomycotina</taxon>
        <taxon>Zoopagomycetes</taxon>
        <taxon>Zoopagales</taxon>
        <taxon>Piptocephalidaceae</taxon>
        <taxon>Piptocephalis</taxon>
    </lineage>
</organism>
<feature type="region of interest" description="Disordered" evidence="9">
    <location>
        <begin position="1"/>
        <end position="33"/>
    </location>
</feature>
<evidence type="ECO:0000256" key="5">
    <source>
        <dbReference type="ARBA" id="ARBA00022552"/>
    </source>
</evidence>
<evidence type="ECO:0000256" key="7">
    <source>
        <dbReference type="ARBA" id="ARBA00022884"/>
    </source>
</evidence>
<comment type="similarity">
    <text evidence="3">Belongs to the RNase PH family.</text>
</comment>
<accession>A0A4P9Y3L8</accession>
<protein>
    <submittedName>
        <fullName evidence="12">Ribosomal protein S5 domain 2-type protein</fullName>
    </submittedName>
</protein>
<dbReference type="GO" id="GO:0006364">
    <property type="term" value="P:rRNA processing"/>
    <property type="evidence" value="ECO:0007669"/>
    <property type="project" value="UniProtKB-KW"/>
</dbReference>
<feature type="domain" description="Exoribonuclease phosphorolytic" evidence="11">
    <location>
        <begin position="185"/>
        <end position="246"/>
    </location>
</feature>
<dbReference type="InterPro" id="IPR020568">
    <property type="entry name" value="Ribosomal_Su5_D2-typ_SF"/>
</dbReference>
<dbReference type="InterPro" id="IPR015847">
    <property type="entry name" value="ExoRNase_PH_dom2"/>
</dbReference>
<dbReference type="GO" id="GO:0003723">
    <property type="term" value="F:RNA binding"/>
    <property type="evidence" value="ECO:0007669"/>
    <property type="project" value="UniProtKB-KW"/>
</dbReference>
<dbReference type="GO" id="GO:0005730">
    <property type="term" value="C:nucleolus"/>
    <property type="evidence" value="ECO:0007669"/>
    <property type="project" value="TreeGrafter"/>
</dbReference>
<dbReference type="SUPFAM" id="SSF54211">
    <property type="entry name" value="Ribosomal protein S5 domain 2-like"/>
    <property type="match status" value="1"/>
</dbReference>
<dbReference type="Pfam" id="PF03725">
    <property type="entry name" value="RNase_PH_C"/>
    <property type="match status" value="1"/>
</dbReference>
<dbReference type="GO" id="GO:0016075">
    <property type="term" value="P:rRNA catabolic process"/>
    <property type="evidence" value="ECO:0007669"/>
    <property type="project" value="TreeGrafter"/>
</dbReference>
<feature type="domain" description="Exoribonuclease phosphorolytic" evidence="10">
    <location>
        <begin position="53"/>
        <end position="182"/>
    </location>
</feature>
<sequence length="268" mass="28713">MTDRRRIQGPEMSVPPLGMGEEDSQGLPGQDSAPVVIGKDGLRNDGRLPEAPRPMFLRTGLVTQASGSAFLECGRIKAVAAVYGPRQEKRQYFTGAETGRLYCEFKFSTFSGRVRRGHQRDALEKEYSQFMQQALAPAIHLDLLPKSAIDIYVQILEEDGSAAALAAAITVASTALADAGIEMLDMVTGCAVGYVDGQVLVDCTAKEAAAAQGELVLSRMPSMGDYTHIHHAGSVEYDLVMQAVEVSGDTCAKIHGVVNKALLAPKEE</sequence>
<evidence type="ECO:0000256" key="3">
    <source>
        <dbReference type="ARBA" id="ARBA00006678"/>
    </source>
</evidence>
<evidence type="ECO:0000256" key="8">
    <source>
        <dbReference type="ARBA" id="ARBA00023242"/>
    </source>
</evidence>
<dbReference type="GO" id="GO:0071051">
    <property type="term" value="P:poly(A)-dependent snoRNA 3'-end processing"/>
    <property type="evidence" value="ECO:0007669"/>
    <property type="project" value="TreeGrafter"/>
</dbReference>
<dbReference type="GO" id="GO:0005840">
    <property type="term" value="C:ribosome"/>
    <property type="evidence" value="ECO:0007669"/>
    <property type="project" value="UniProtKB-KW"/>
</dbReference>
<dbReference type="GO" id="GO:0071028">
    <property type="term" value="P:nuclear mRNA surveillance"/>
    <property type="evidence" value="ECO:0007669"/>
    <property type="project" value="TreeGrafter"/>
</dbReference>
<keyword evidence="7" id="KW-0694">RNA-binding</keyword>
<evidence type="ECO:0000259" key="10">
    <source>
        <dbReference type="Pfam" id="PF01138"/>
    </source>
</evidence>
<keyword evidence="6" id="KW-0271">Exosome</keyword>
<evidence type="ECO:0000313" key="12">
    <source>
        <dbReference type="EMBL" id="RKP13548.1"/>
    </source>
</evidence>
<keyword evidence="8" id="KW-0539">Nucleus</keyword>
<evidence type="ECO:0000256" key="4">
    <source>
        <dbReference type="ARBA" id="ARBA00022490"/>
    </source>
</evidence>
<dbReference type="InterPro" id="IPR036345">
    <property type="entry name" value="ExoRNase_PH_dom2_sf"/>
</dbReference>
<keyword evidence="4" id="KW-0963">Cytoplasm</keyword>
<dbReference type="PANTHER" id="PTHR11953:SF2">
    <property type="entry name" value="EXOSOME COMPLEX COMPONENT MTR3"/>
    <property type="match status" value="1"/>
</dbReference>
<dbReference type="AlphaFoldDB" id="A0A4P9Y3L8"/>
<comment type="subcellular location">
    <subcellularLocation>
        <location evidence="2">Cytoplasm</location>
    </subcellularLocation>
    <subcellularLocation>
        <location evidence="1">Nucleus</location>
    </subcellularLocation>
</comment>
<dbReference type="GO" id="GO:0000176">
    <property type="term" value="C:nuclear exosome (RNase complex)"/>
    <property type="evidence" value="ECO:0007669"/>
    <property type="project" value="UniProtKB-ARBA"/>
</dbReference>
<dbReference type="InterPro" id="IPR050080">
    <property type="entry name" value="RNase_PH"/>
</dbReference>
<evidence type="ECO:0000256" key="1">
    <source>
        <dbReference type="ARBA" id="ARBA00004123"/>
    </source>
</evidence>
<evidence type="ECO:0000259" key="11">
    <source>
        <dbReference type="Pfam" id="PF03725"/>
    </source>
</evidence>
<evidence type="ECO:0000256" key="2">
    <source>
        <dbReference type="ARBA" id="ARBA00004496"/>
    </source>
</evidence>
<proteinExistence type="inferred from homology"/>
<dbReference type="Pfam" id="PF01138">
    <property type="entry name" value="RNase_PH"/>
    <property type="match status" value="1"/>
</dbReference>
<dbReference type="GO" id="GO:0000177">
    <property type="term" value="C:cytoplasmic exosome (RNase complex)"/>
    <property type="evidence" value="ECO:0007669"/>
    <property type="project" value="TreeGrafter"/>
</dbReference>
<dbReference type="InterPro" id="IPR027408">
    <property type="entry name" value="PNPase/RNase_PH_dom_sf"/>
</dbReference>
<dbReference type="Proteomes" id="UP000267251">
    <property type="component" value="Unassembled WGS sequence"/>
</dbReference>
<dbReference type="SUPFAM" id="SSF55666">
    <property type="entry name" value="Ribonuclease PH domain 2-like"/>
    <property type="match status" value="1"/>
</dbReference>
<keyword evidence="13" id="KW-1185">Reference proteome</keyword>
<dbReference type="EMBL" id="KZ987994">
    <property type="protein sequence ID" value="RKP13548.1"/>
    <property type="molecule type" value="Genomic_DNA"/>
</dbReference>